<proteinExistence type="predicted"/>
<dbReference type="GeneID" id="85331317"/>
<comment type="caution">
    <text evidence="2">The sequence shown here is derived from an EMBL/GenBank/DDBJ whole genome shotgun (WGS) entry which is preliminary data.</text>
</comment>
<sequence>MVYFSAVTAFAALLAASAHLVAAQDTYPEPITIGQLNVGHGYVLYAWSPTRTTLQDACTDSPTRTMIQSVQTDHPSNPLCNNPFALDGYTGLELLCSDGSGPAAAQVTALATNGTQTHVCTGLPLSIYPLYCGGGASIWQKFVCQ</sequence>
<keyword evidence="3" id="KW-1185">Reference proteome</keyword>
<reference evidence="2" key="1">
    <citation type="submission" date="2023-06" db="EMBL/GenBank/DDBJ databases">
        <title>Genome-scale phylogeny and comparative genomics of the fungal order Sordariales.</title>
        <authorList>
            <consortium name="Lawrence Berkeley National Laboratory"/>
            <person name="Hensen N."/>
            <person name="Bonometti L."/>
            <person name="Westerberg I."/>
            <person name="Brannstrom I.O."/>
            <person name="Guillou S."/>
            <person name="Cros-Aarteil S."/>
            <person name="Calhoun S."/>
            <person name="Haridas S."/>
            <person name="Kuo A."/>
            <person name="Mondo S."/>
            <person name="Pangilinan J."/>
            <person name="Riley R."/>
            <person name="LaButti K."/>
            <person name="Andreopoulos B."/>
            <person name="Lipzen A."/>
            <person name="Chen C."/>
            <person name="Yanf M."/>
            <person name="Daum C."/>
            <person name="Ng V."/>
            <person name="Clum A."/>
            <person name="Steindorff A."/>
            <person name="Ohm R."/>
            <person name="Martin F."/>
            <person name="Silar P."/>
            <person name="Natvig D."/>
            <person name="Lalanne C."/>
            <person name="Gautier V."/>
            <person name="Ament-velasquez S.L."/>
            <person name="Kruys A."/>
            <person name="Hutchinson M.I."/>
            <person name="Powell A.J."/>
            <person name="Barry K."/>
            <person name="Miller A.N."/>
            <person name="Grigoriev I.V."/>
            <person name="Debuchy R."/>
            <person name="Gladieux P."/>
            <person name="Thoren M.H."/>
            <person name="Johannesson H."/>
        </authorList>
    </citation>
    <scope>NUCLEOTIDE SEQUENCE</scope>
    <source>
        <strain evidence="2">SMH2392-1A</strain>
    </source>
</reference>
<organism evidence="2 3">
    <name type="scientific">Lasiosphaeria miniovina</name>
    <dbReference type="NCBI Taxonomy" id="1954250"/>
    <lineage>
        <taxon>Eukaryota</taxon>
        <taxon>Fungi</taxon>
        <taxon>Dikarya</taxon>
        <taxon>Ascomycota</taxon>
        <taxon>Pezizomycotina</taxon>
        <taxon>Sordariomycetes</taxon>
        <taxon>Sordariomycetidae</taxon>
        <taxon>Sordariales</taxon>
        <taxon>Lasiosphaeriaceae</taxon>
        <taxon>Lasiosphaeria</taxon>
    </lineage>
</organism>
<dbReference type="AlphaFoldDB" id="A0AA40DQY1"/>
<dbReference type="EMBL" id="JAUIRO010000006">
    <property type="protein sequence ID" value="KAK0710002.1"/>
    <property type="molecule type" value="Genomic_DNA"/>
</dbReference>
<accession>A0AA40DQY1</accession>
<name>A0AA40DQY1_9PEZI</name>
<dbReference type="RefSeq" id="XP_060293306.1">
    <property type="nucleotide sequence ID" value="XM_060448047.1"/>
</dbReference>
<feature type="signal peptide" evidence="1">
    <location>
        <begin position="1"/>
        <end position="23"/>
    </location>
</feature>
<gene>
    <name evidence="2" type="ORF">B0T26DRAFT_874944</name>
</gene>
<evidence type="ECO:0000313" key="2">
    <source>
        <dbReference type="EMBL" id="KAK0710002.1"/>
    </source>
</evidence>
<keyword evidence="1" id="KW-0732">Signal</keyword>
<evidence type="ECO:0000256" key="1">
    <source>
        <dbReference type="SAM" id="SignalP"/>
    </source>
</evidence>
<dbReference type="Proteomes" id="UP001172101">
    <property type="component" value="Unassembled WGS sequence"/>
</dbReference>
<protein>
    <submittedName>
        <fullName evidence="2">Uncharacterized protein</fullName>
    </submittedName>
</protein>
<evidence type="ECO:0000313" key="3">
    <source>
        <dbReference type="Proteomes" id="UP001172101"/>
    </source>
</evidence>
<feature type="chain" id="PRO_5041467729" evidence="1">
    <location>
        <begin position="24"/>
        <end position="145"/>
    </location>
</feature>